<dbReference type="InParanoid" id="A0A409XZD5"/>
<evidence type="ECO:0000313" key="2">
    <source>
        <dbReference type="EMBL" id="PPQ96065.1"/>
    </source>
</evidence>
<dbReference type="InterPro" id="IPR045058">
    <property type="entry name" value="GIMA/IAN/Toc"/>
</dbReference>
<gene>
    <name evidence="2" type="ORF">CVT26_004697</name>
</gene>
<name>A0A409XZD5_9AGAR</name>
<dbReference type="GO" id="GO:0005525">
    <property type="term" value="F:GTP binding"/>
    <property type="evidence" value="ECO:0007669"/>
    <property type="project" value="InterPro"/>
</dbReference>
<dbReference type="Gene3D" id="3.40.50.300">
    <property type="entry name" value="P-loop containing nucleotide triphosphate hydrolases"/>
    <property type="match status" value="3"/>
</dbReference>
<dbReference type="OrthoDB" id="8954335at2759"/>
<dbReference type="AlphaFoldDB" id="A0A409XZD5"/>
<dbReference type="InterPro" id="IPR006073">
    <property type="entry name" value="GTP-bd"/>
</dbReference>
<feature type="domain" description="G" evidence="1">
    <location>
        <begin position="261"/>
        <end position="327"/>
    </location>
</feature>
<sequence length="738" mass="83183">MSEISQRRAEDTTLRKDDIVVMSAWKWKKYSMWTVSSYSADKALKFIQFINALLGEERMGVGETLAAGTVHIDYAVIQPGPNLNDSGSRLVIVDTPGLNDRTLTDSKIISDIIDWIEKHGVKDIAGVIYLYDISQDRHSSISGMDLAALRASFQNLDNSCRRLMLVTTKWAKFTGATPICEAREDELKRTYWKYLVEHESQVKRFQGTSDSAWDIINCLMRSCDHPTFDIQDRLFELRRRLSSMKTHSASPEPILALFQSVTGLVGSGKSTFINALLENNSMAVGRTLASTTTNIQFGILNLDSDISGLQGRRLVVVDTPGLNNRNMSDKNILLGIIEWVTKNRVGRVAGVLYLYDIFQQKHSSMSRPELVALRASFKNSEAAYSRVFLITTKWGRMKNAFSEGETREEELRQVYWKTLIGCGSQVQRFEDTADSARAIVHCLLQEYAFQGDQNVDVQAKAAELRKQLLGASQDAPESISLGLLSVVYFAEKCISVIGPTGSGKSTFINCLLGEQRLVVGKTLKIQTVDITQVPVETTRYPSLSTDCDVFIVDTPGFDDSGSTPFALVLHKIRRWMTGLHSYVEHKFELFLRMAFKLIVHDRDWDHKGVRIILGGVIYLHDIANNYLSSTAQQNIIAFLEAEGVPYSKVVIAITKWERIARQEVQTREAELKRDYWETLMARGVRVLPFQYQDPDSGWKIVDVLVNPLLLTPASRDLQKGDIVIMYVFSTQSLHVSRK</sequence>
<reference evidence="2 3" key="1">
    <citation type="journal article" date="2018" name="Evol. Lett.">
        <title>Horizontal gene cluster transfer increased hallucinogenic mushroom diversity.</title>
        <authorList>
            <person name="Reynolds H.T."/>
            <person name="Vijayakumar V."/>
            <person name="Gluck-Thaler E."/>
            <person name="Korotkin H.B."/>
            <person name="Matheny P.B."/>
            <person name="Slot J.C."/>
        </authorList>
    </citation>
    <scope>NUCLEOTIDE SEQUENCE [LARGE SCALE GENOMIC DNA]</scope>
    <source>
        <strain evidence="2 3">SRW20</strain>
    </source>
</reference>
<organism evidence="2 3">
    <name type="scientific">Gymnopilus dilepis</name>
    <dbReference type="NCBI Taxonomy" id="231916"/>
    <lineage>
        <taxon>Eukaryota</taxon>
        <taxon>Fungi</taxon>
        <taxon>Dikarya</taxon>
        <taxon>Basidiomycota</taxon>
        <taxon>Agaricomycotina</taxon>
        <taxon>Agaricomycetes</taxon>
        <taxon>Agaricomycetidae</taxon>
        <taxon>Agaricales</taxon>
        <taxon>Agaricineae</taxon>
        <taxon>Hymenogastraceae</taxon>
        <taxon>Gymnopilus</taxon>
    </lineage>
</organism>
<protein>
    <recommendedName>
        <fullName evidence="1">G domain-containing protein</fullName>
    </recommendedName>
</protein>
<dbReference type="InterPro" id="IPR027417">
    <property type="entry name" value="P-loop_NTPase"/>
</dbReference>
<evidence type="ECO:0000313" key="3">
    <source>
        <dbReference type="Proteomes" id="UP000284706"/>
    </source>
</evidence>
<accession>A0A409XZD5</accession>
<dbReference type="Pfam" id="PF01926">
    <property type="entry name" value="MMR_HSR1"/>
    <property type="match status" value="2"/>
</dbReference>
<dbReference type="EMBL" id="NHYE01001397">
    <property type="protein sequence ID" value="PPQ96065.1"/>
    <property type="molecule type" value="Genomic_DNA"/>
</dbReference>
<proteinExistence type="predicted"/>
<dbReference type="SUPFAM" id="SSF52540">
    <property type="entry name" value="P-loop containing nucleoside triphosphate hydrolases"/>
    <property type="match status" value="3"/>
</dbReference>
<dbReference type="Proteomes" id="UP000284706">
    <property type="component" value="Unassembled WGS sequence"/>
</dbReference>
<keyword evidence="3" id="KW-1185">Reference proteome</keyword>
<dbReference type="PANTHER" id="PTHR10903">
    <property type="entry name" value="GTPASE, IMAP FAMILY MEMBER-RELATED"/>
    <property type="match status" value="1"/>
</dbReference>
<comment type="caution">
    <text evidence="2">The sequence shown here is derived from an EMBL/GenBank/DDBJ whole genome shotgun (WGS) entry which is preliminary data.</text>
</comment>
<evidence type="ECO:0000259" key="1">
    <source>
        <dbReference type="Pfam" id="PF01926"/>
    </source>
</evidence>
<feature type="domain" description="G" evidence="1">
    <location>
        <begin position="494"/>
        <end position="562"/>
    </location>
</feature>
<dbReference type="PANTHER" id="PTHR10903:SF184">
    <property type="entry name" value="GTP-BINDING PROTEIN A"/>
    <property type="match status" value="1"/>
</dbReference>
<dbReference type="CDD" id="cd00882">
    <property type="entry name" value="Ras_like_GTPase"/>
    <property type="match status" value="2"/>
</dbReference>